<keyword evidence="2" id="KW-0328">Glycosyltransferase</keyword>
<dbReference type="PANTHER" id="PTHR43867:SF2">
    <property type="entry name" value="CELLULOSE SYNTHASE CATALYTIC SUBUNIT A [UDP-FORMING]"/>
    <property type="match status" value="1"/>
</dbReference>
<name>A0AAX4L549_9CREN</name>
<organism evidence="9 10">
    <name type="scientific">Sulfolobus tengchongensis</name>
    <dbReference type="NCBI Taxonomy" id="207809"/>
    <lineage>
        <taxon>Archaea</taxon>
        <taxon>Thermoproteota</taxon>
        <taxon>Thermoprotei</taxon>
        <taxon>Sulfolobales</taxon>
        <taxon>Sulfolobaceae</taxon>
        <taxon>Sulfolobus</taxon>
    </lineage>
</organism>
<keyword evidence="4 7" id="KW-0812">Transmembrane</keyword>
<feature type="transmembrane region" description="Helical" evidence="7">
    <location>
        <begin position="323"/>
        <end position="342"/>
    </location>
</feature>
<dbReference type="SUPFAM" id="SSF53448">
    <property type="entry name" value="Nucleotide-diphospho-sugar transferases"/>
    <property type="match status" value="1"/>
</dbReference>
<feature type="transmembrane region" description="Helical" evidence="7">
    <location>
        <begin position="394"/>
        <end position="427"/>
    </location>
</feature>
<dbReference type="Proteomes" id="UP001432202">
    <property type="component" value="Chromosome"/>
</dbReference>
<dbReference type="GO" id="GO:0016757">
    <property type="term" value="F:glycosyltransferase activity"/>
    <property type="evidence" value="ECO:0007669"/>
    <property type="project" value="UniProtKB-KW"/>
</dbReference>
<dbReference type="RefSeq" id="WP_338603575.1">
    <property type="nucleotide sequence ID" value="NZ_CP146016.1"/>
</dbReference>
<keyword evidence="6 7" id="KW-0472">Membrane</keyword>
<dbReference type="PANTHER" id="PTHR43867">
    <property type="entry name" value="CELLULOSE SYNTHASE CATALYTIC SUBUNIT A [UDP-FORMING]"/>
    <property type="match status" value="1"/>
</dbReference>
<evidence type="ECO:0000256" key="1">
    <source>
        <dbReference type="ARBA" id="ARBA00004141"/>
    </source>
</evidence>
<evidence type="ECO:0000313" key="10">
    <source>
        <dbReference type="Proteomes" id="UP001432202"/>
    </source>
</evidence>
<dbReference type="GeneID" id="89336020"/>
<evidence type="ECO:0000256" key="7">
    <source>
        <dbReference type="SAM" id="Phobius"/>
    </source>
</evidence>
<feature type="domain" description="Glycosyltransferase 2-like" evidence="8">
    <location>
        <begin position="54"/>
        <end position="155"/>
    </location>
</feature>
<evidence type="ECO:0000256" key="4">
    <source>
        <dbReference type="ARBA" id="ARBA00022692"/>
    </source>
</evidence>
<evidence type="ECO:0000256" key="2">
    <source>
        <dbReference type="ARBA" id="ARBA00022676"/>
    </source>
</evidence>
<dbReference type="Pfam" id="PF00535">
    <property type="entry name" value="Glycos_transf_2"/>
    <property type="match status" value="1"/>
</dbReference>
<gene>
    <name evidence="9" type="ORF">V6M85_04590</name>
</gene>
<feature type="transmembrane region" description="Helical" evidence="7">
    <location>
        <begin position="354"/>
        <end position="373"/>
    </location>
</feature>
<evidence type="ECO:0000259" key="8">
    <source>
        <dbReference type="Pfam" id="PF00535"/>
    </source>
</evidence>
<dbReference type="InterPro" id="IPR029044">
    <property type="entry name" value="Nucleotide-diphossugar_trans"/>
</dbReference>
<dbReference type="CDD" id="cd06423">
    <property type="entry name" value="CESA_like"/>
    <property type="match status" value="1"/>
</dbReference>
<dbReference type="AlphaFoldDB" id="A0AAX4L549"/>
<evidence type="ECO:0000256" key="5">
    <source>
        <dbReference type="ARBA" id="ARBA00022989"/>
    </source>
</evidence>
<dbReference type="EMBL" id="CP146016">
    <property type="protein sequence ID" value="WWQ61361.1"/>
    <property type="molecule type" value="Genomic_DNA"/>
</dbReference>
<evidence type="ECO:0000256" key="3">
    <source>
        <dbReference type="ARBA" id="ARBA00022679"/>
    </source>
</evidence>
<evidence type="ECO:0000313" key="9">
    <source>
        <dbReference type="EMBL" id="WWQ61361.1"/>
    </source>
</evidence>
<protein>
    <submittedName>
        <fullName evidence="9">Glycosyltransferase family 2 protein</fullName>
    </submittedName>
</protein>
<accession>A0AAX4L549</accession>
<feature type="transmembrane region" description="Helical" evidence="7">
    <location>
        <begin position="6"/>
        <end position="28"/>
    </location>
</feature>
<reference evidence="9 10" key="1">
    <citation type="submission" date="2024-02" db="EMBL/GenBank/DDBJ databases">
        <title>STSV induces naive adaptation in Sulfolobus.</title>
        <authorList>
            <person name="Xiang X."/>
            <person name="Song M."/>
        </authorList>
    </citation>
    <scope>NUCLEOTIDE SEQUENCE [LARGE SCALE GENOMIC DNA]</scope>
    <source>
        <strain evidence="9 10">RT2</strain>
    </source>
</reference>
<proteinExistence type="predicted"/>
<comment type="subcellular location">
    <subcellularLocation>
        <location evidence="1">Membrane</location>
        <topology evidence="1">Multi-pass membrane protein</topology>
    </subcellularLocation>
</comment>
<feature type="transmembrane region" description="Helical" evidence="7">
    <location>
        <begin position="299"/>
        <end position="318"/>
    </location>
</feature>
<dbReference type="Gene3D" id="3.90.550.10">
    <property type="entry name" value="Spore Coat Polysaccharide Biosynthesis Protein SpsA, Chain A"/>
    <property type="match status" value="1"/>
</dbReference>
<keyword evidence="5 7" id="KW-1133">Transmembrane helix</keyword>
<sequence>MIKEIFEVLLFLSSFFTSLWIILQIFYYRISYDNYYIGNSSSFNNEMRKKKIDIIVAIRNENEKTIKELVDNLSNLDYEHYRVIVVSDDTEDNFKKIIDAIGKIPENFIIVRREKNYGRKAGALNFALTLSNADLVVFLDAEARVERDFLNKVSQLEYDAMAFRLKIRNPITPIQKIYAITNEFVMNSLFKARQKLGLLIFANGSALAIKRDILLKVGKWKENRVTEDLELGIRLALNSIRVNYIDNIIVYTLAPYDIVDLYNQIKRWAYGSAELLIYSLNLFKLGIKGIEGFIYVQQWGIYPLYLLMIILILSFQFLLNINYIYIVISLLPIVVTNGFYIALVNPKGDYRSGLVTIMASLIGYLEGVFKIRFEWKVTPKSYVQKEEEITSIKILGLVLGVFAYINSIFSNTLASFLLILISMALLLV</sequence>
<evidence type="ECO:0000256" key="6">
    <source>
        <dbReference type="ARBA" id="ARBA00023136"/>
    </source>
</evidence>
<keyword evidence="3" id="KW-0808">Transferase</keyword>
<dbReference type="GO" id="GO:0016020">
    <property type="term" value="C:membrane"/>
    <property type="evidence" value="ECO:0007669"/>
    <property type="project" value="UniProtKB-SubCell"/>
</dbReference>
<dbReference type="InterPro" id="IPR001173">
    <property type="entry name" value="Glyco_trans_2-like"/>
</dbReference>
<keyword evidence="10" id="KW-1185">Reference proteome</keyword>
<dbReference type="InterPro" id="IPR050321">
    <property type="entry name" value="Glycosyltr_2/OpgH_subfam"/>
</dbReference>